<name>A0ABD2X9R0_9HYME</name>
<dbReference type="AlphaFoldDB" id="A0ABD2X9R0"/>
<evidence type="ECO:0000313" key="3">
    <source>
        <dbReference type="Proteomes" id="UP001627154"/>
    </source>
</evidence>
<keyword evidence="3" id="KW-1185">Reference proteome</keyword>
<dbReference type="EMBL" id="JBJJXI010000041">
    <property type="protein sequence ID" value="KAL3402024.1"/>
    <property type="molecule type" value="Genomic_DNA"/>
</dbReference>
<sequence length="152" mass="17837">MKSLIFIYVLFFLAVSARKIILSDTEIKIKLLGCIIDNYGKDPRDMSLDHNQTQIMSCYYACEMEVAGLIYDDGSLNEQLLEEKKIENTNYHFVEVFTETYYQCRKDYPDRCDWELCFEKRMPPPPIKNMKTWGGLTSTILANEYSSLRKIN</sequence>
<accession>A0ABD2X9R0</accession>
<protein>
    <submittedName>
        <fullName evidence="2">Uncharacterized protein</fullName>
    </submittedName>
</protein>
<dbReference type="SUPFAM" id="SSF47565">
    <property type="entry name" value="Insect pheromone/odorant-binding proteins"/>
    <property type="match status" value="1"/>
</dbReference>
<organism evidence="2 3">
    <name type="scientific">Trichogramma kaykai</name>
    <dbReference type="NCBI Taxonomy" id="54128"/>
    <lineage>
        <taxon>Eukaryota</taxon>
        <taxon>Metazoa</taxon>
        <taxon>Ecdysozoa</taxon>
        <taxon>Arthropoda</taxon>
        <taxon>Hexapoda</taxon>
        <taxon>Insecta</taxon>
        <taxon>Pterygota</taxon>
        <taxon>Neoptera</taxon>
        <taxon>Endopterygota</taxon>
        <taxon>Hymenoptera</taxon>
        <taxon>Apocrita</taxon>
        <taxon>Proctotrupomorpha</taxon>
        <taxon>Chalcidoidea</taxon>
        <taxon>Trichogrammatidae</taxon>
        <taxon>Trichogramma</taxon>
    </lineage>
</organism>
<proteinExistence type="predicted"/>
<evidence type="ECO:0000256" key="1">
    <source>
        <dbReference type="SAM" id="SignalP"/>
    </source>
</evidence>
<keyword evidence="1" id="KW-0732">Signal</keyword>
<dbReference type="InterPro" id="IPR036728">
    <property type="entry name" value="PBP_GOBP_sf"/>
</dbReference>
<feature type="chain" id="PRO_5044767288" evidence="1">
    <location>
        <begin position="18"/>
        <end position="152"/>
    </location>
</feature>
<dbReference type="Proteomes" id="UP001627154">
    <property type="component" value="Unassembled WGS sequence"/>
</dbReference>
<feature type="signal peptide" evidence="1">
    <location>
        <begin position="1"/>
        <end position="17"/>
    </location>
</feature>
<evidence type="ECO:0000313" key="2">
    <source>
        <dbReference type="EMBL" id="KAL3402024.1"/>
    </source>
</evidence>
<reference evidence="2 3" key="1">
    <citation type="journal article" date="2024" name="bioRxiv">
        <title>A reference genome for Trichogramma kaykai: A tiny desert-dwelling parasitoid wasp with competing sex-ratio distorters.</title>
        <authorList>
            <person name="Culotta J."/>
            <person name="Lindsey A.R."/>
        </authorList>
    </citation>
    <scope>NUCLEOTIDE SEQUENCE [LARGE SCALE GENOMIC DNA]</scope>
    <source>
        <strain evidence="2 3">KSX58</strain>
    </source>
</reference>
<comment type="caution">
    <text evidence="2">The sequence shown here is derived from an EMBL/GenBank/DDBJ whole genome shotgun (WGS) entry which is preliminary data.</text>
</comment>
<gene>
    <name evidence="2" type="ORF">TKK_005024</name>
</gene>